<comment type="caution">
    <text evidence="7">The sequence shown here is derived from an EMBL/GenBank/DDBJ whole genome shotgun (WGS) entry which is preliminary data.</text>
</comment>
<dbReference type="PANTHER" id="PTHR43758:SF8">
    <property type="entry name" value="8-OXO-DGTP DIPHOSPHATASE YTKD-RELATED"/>
    <property type="match status" value="1"/>
</dbReference>
<keyword evidence="5" id="KW-0460">Magnesium</keyword>
<sequence>MKRERFKLPCSVFLLLRREDEILLLRREKTGWMDGYYSVPAGAIDGNEEASLAACREAKEESCVVLNKEDLSLKHVIHCYTDGDEWMGVFFAATEYQGVPSIGEPEKHADMHWCKVNALPEKMIPYVRQAIENIERDIAFSTYGWN</sequence>
<evidence type="ECO:0000259" key="6">
    <source>
        <dbReference type="PROSITE" id="PS51462"/>
    </source>
</evidence>
<dbReference type="PROSITE" id="PS51462">
    <property type="entry name" value="NUDIX"/>
    <property type="match status" value="1"/>
</dbReference>
<dbReference type="Pfam" id="PF00293">
    <property type="entry name" value="NUDIX"/>
    <property type="match status" value="1"/>
</dbReference>
<evidence type="ECO:0000256" key="5">
    <source>
        <dbReference type="ARBA" id="ARBA00022842"/>
    </source>
</evidence>
<protein>
    <submittedName>
        <fullName evidence="7">DNA mismatch repair protein MutT</fullName>
    </submittedName>
</protein>
<organism evidence="7 8">
    <name type="scientific">Micavibrio aeruginosavorus</name>
    <dbReference type="NCBI Taxonomy" id="349221"/>
    <lineage>
        <taxon>Bacteria</taxon>
        <taxon>Pseudomonadati</taxon>
        <taxon>Bdellovibrionota</taxon>
        <taxon>Bdellovibrionia</taxon>
        <taxon>Bdellovibrionales</taxon>
        <taxon>Pseudobdellovibrionaceae</taxon>
        <taxon>Micavibrio</taxon>
    </lineage>
</organism>
<dbReference type="Proteomes" id="UP000249557">
    <property type="component" value="Unassembled WGS sequence"/>
</dbReference>
<dbReference type="PANTHER" id="PTHR43758">
    <property type="entry name" value="7,8-DIHYDRO-8-OXOGUANINE TRIPHOSPHATASE"/>
    <property type="match status" value="1"/>
</dbReference>
<accession>A0A2W4ZVJ7</accession>
<feature type="domain" description="Nudix hydrolase" evidence="6">
    <location>
        <begin position="5"/>
        <end position="136"/>
    </location>
</feature>
<dbReference type="GO" id="GO:0016818">
    <property type="term" value="F:hydrolase activity, acting on acid anhydrides, in phosphorus-containing anhydrides"/>
    <property type="evidence" value="ECO:0007669"/>
    <property type="project" value="TreeGrafter"/>
</dbReference>
<dbReference type="EMBL" id="QFNK01000154">
    <property type="protein sequence ID" value="PZO85097.1"/>
    <property type="molecule type" value="Genomic_DNA"/>
</dbReference>
<proteinExistence type="inferred from homology"/>
<evidence type="ECO:0000313" key="7">
    <source>
        <dbReference type="EMBL" id="PZO85097.1"/>
    </source>
</evidence>
<dbReference type="GO" id="GO:0046872">
    <property type="term" value="F:metal ion binding"/>
    <property type="evidence" value="ECO:0007669"/>
    <property type="project" value="UniProtKB-KW"/>
</dbReference>
<dbReference type="AlphaFoldDB" id="A0A2W4ZVJ7"/>
<evidence type="ECO:0000313" key="8">
    <source>
        <dbReference type="Proteomes" id="UP000249557"/>
    </source>
</evidence>
<dbReference type="InterPro" id="IPR000086">
    <property type="entry name" value="NUDIX_hydrolase_dom"/>
</dbReference>
<gene>
    <name evidence="7" type="ORF">DI626_07675</name>
</gene>
<dbReference type="Gene3D" id="3.90.79.10">
    <property type="entry name" value="Nucleoside Triphosphate Pyrophosphohydrolase"/>
    <property type="match status" value="1"/>
</dbReference>
<comment type="similarity">
    <text evidence="2">Belongs to the Nudix hydrolase family.</text>
</comment>
<keyword evidence="3" id="KW-0479">Metal-binding</keyword>
<evidence type="ECO:0000256" key="3">
    <source>
        <dbReference type="ARBA" id="ARBA00022723"/>
    </source>
</evidence>
<dbReference type="CDD" id="cd04683">
    <property type="entry name" value="NUDIX_Hydrolase"/>
    <property type="match status" value="1"/>
</dbReference>
<dbReference type="InterPro" id="IPR015797">
    <property type="entry name" value="NUDIX_hydrolase-like_dom_sf"/>
</dbReference>
<keyword evidence="4" id="KW-0378">Hydrolase</keyword>
<name>A0A2W4ZVJ7_9BACT</name>
<evidence type="ECO:0000256" key="2">
    <source>
        <dbReference type="ARBA" id="ARBA00005582"/>
    </source>
</evidence>
<reference evidence="7 8" key="1">
    <citation type="submission" date="2017-08" db="EMBL/GenBank/DDBJ databases">
        <title>Infants hospitalized years apart are colonized by the same room-sourced microbial strains.</title>
        <authorList>
            <person name="Brooks B."/>
            <person name="Olm M.R."/>
            <person name="Firek B.A."/>
            <person name="Baker R."/>
            <person name="Thomas B.C."/>
            <person name="Morowitz M.J."/>
            <person name="Banfield J.F."/>
        </authorList>
    </citation>
    <scope>NUCLEOTIDE SEQUENCE [LARGE SCALE GENOMIC DNA]</scope>
    <source>
        <strain evidence="7">S2_018_000_R2_104</strain>
    </source>
</reference>
<dbReference type="SUPFAM" id="SSF55811">
    <property type="entry name" value="Nudix"/>
    <property type="match status" value="1"/>
</dbReference>
<evidence type="ECO:0000256" key="1">
    <source>
        <dbReference type="ARBA" id="ARBA00001946"/>
    </source>
</evidence>
<evidence type="ECO:0000256" key="4">
    <source>
        <dbReference type="ARBA" id="ARBA00022801"/>
    </source>
</evidence>
<comment type="cofactor">
    <cofactor evidence="1">
        <name>Mg(2+)</name>
        <dbReference type="ChEBI" id="CHEBI:18420"/>
    </cofactor>
</comment>